<name>A0A1R4EJ51_9GAMM</name>
<keyword evidence="2" id="KW-0184">Conjugation</keyword>
<evidence type="ECO:0000259" key="5">
    <source>
        <dbReference type="Pfam" id="PF03389"/>
    </source>
</evidence>
<feature type="compositionally biased region" description="Polar residues" evidence="4">
    <location>
        <begin position="540"/>
        <end position="552"/>
    </location>
</feature>
<feature type="coiled-coil region" evidence="3">
    <location>
        <begin position="342"/>
        <end position="404"/>
    </location>
</feature>
<gene>
    <name evidence="6" type="primary">mobA_2</name>
    <name evidence="6" type="ORF">A1019T_02490</name>
</gene>
<evidence type="ECO:0000256" key="1">
    <source>
        <dbReference type="ARBA" id="ARBA00010873"/>
    </source>
</evidence>
<sequence length="552" mass="62596">MAIFIASTKSISRGKGQSAVASASYRAGEKLEDKRCGKVHDYSKRYGVMSADIILPSSLKDKKVTINRGEIWNKAEQAENRKDARVAREWLVNLPYELSEKERKELAHRFSQKLADRYGVIADCAIHKPTDKEIERGADPRNFHAHIMLTTRKAELNDNNEIVLTDKSTAELSDKKRRELGLERMSHEVKQVRQLWESVANEKLAEHGLDLIDSSSYKSQGIDIEPQLKMGSVATKLERRKYAEELKKAKAAKEKGESYEIDKSPATKLGVINEIINERNELIFNLEIEDNKLINDKAEQIIFAKKQDIEHTTPPPTKAISTDVVKSNAVAQALALAKSVKSKREQEKIAEAKARAEEAMRLQQQREAEQAKQQAIEQAKLEQARVEAERAKQAQAEQRQLEINQFKEAKQEIYVKARSNPDHFKNIEADNPIGQKIIAINVASEAVRKLNTYIDDPTTTDYQKRYAVGERDVLIDLTAEQARKALTVTKELYGRSDRKTHTNELQGALDNFAKVTSDNVSKEAQKSLQDAQQAIKDYSNEINRSNSYGMRR</sequence>
<evidence type="ECO:0000256" key="4">
    <source>
        <dbReference type="SAM" id="MobiDB-lite"/>
    </source>
</evidence>
<evidence type="ECO:0000313" key="6">
    <source>
        <dbReference type="EMBL" id="SJM38493.1"/>
    </source>
</evidence>
<evidence type="ECO:0000256" key="3">
    <source>
        <dbReference type="SAM" id="Coils"/>
    </source>
</evidence>
<evidence type="ECO:0000313" key="7">
    <source>
        <dbReference type="Proteomes" id="UP000188169"/>
    </source>
</evidence>
<dbReference type="InterPro" id="IPR005053">
    <property type="entry name" value="MobA_MobL"/>
</dbReference>
<dbReference type="OrthoDB" id="6653322at2"/>
<dbReference type="AlphaFoldDB" id="A0A1R4EJ51"/>
<proteinExistence type="inferred from homology"/>
<feature type="domain" description="MobA/MobL protein" evidence="5">
    <location>
        <begin position="17"/>
        <end position="240"/>
    </location>
</feature>
<comment type="similarity">
    <text evidence="1">Belongs to the MobA/MobL family.</text>
</comment>
<dbReference type="Gene3D" id="3.30.930.30">
    <property type="match status" value="1"/>
</dbReference>
<keyword evidence="3" id="KW-0175">Coiled coil</keyword>
<dbReference type="EMBL" id="FUGD01000210">
    <property type="protein sequence ID" value="SJM38493.1"/>
    <property type="molecule type" value="Genomic_DNA"/>
</dbReference>
<evidence type="ECO:0000256" key="2">
    <source>
        <dbReference type="ARBA" id="ARBA00022971"/>
    </source>
</evidence>
<dbReference type="RefSeq" id="WP_077449833.1">
    <property type="nucleotide sequence ID" value="NZ_FUGD01000210.1"/>
</dbReference>
<dbReference type="STRING" id="1945520.A1019T_02490"/>
<dbReference type="Proteomes" id="UP000188169">
    <property type="component" value="Unassembled WGS sequence"/>
</dbReference>
<organism evidence="6 7">
    <name type="scientific">Psychrobacter pasteurii</name>
    <dbReference type="NCBI Taxonomy" id="1945520"/>
    <lineage>
        <taxon>Bacteria</taxon>
        <taxon>Pseudomonadati</taxon>
        <taxon>Pseudomonadota</taxon>
        <taxon>Gammaproteobacteria</taxon>
        <taxon>Moraxellales</taxon>
        <taxon>Moraxellaceae</taxon>
        <taxon>Psychrobacter</taxon>
    </lineage>
</organism>
<dbReference type="Pfam" id="PF03389">
    <property type="entry name" value="MobA_MobL"/>
    <property type="match status" value="1"/>
</dbReference>
<reference evidence="7" key="1">
    <citation type="submission" date="2017-02" db="EMBL/GenBank/DDBJ databases">
        <authorList>
            <person name="Mornico D."/>
        </authorList>
    </citation>
    <scope>NUCLEOTIDE SEQUENCE [LARGE SCALE GENOMIC DNA]</scope>
</reference>
<feature type="region of interest" description="Disordered" evidence="4">
    <location>
        <begin position="523"/>
        <end position="552"/>
    </location>
</feature>
<accession>A0A1R4EJ51</accession>
<keyword evidence="7" id="KW-1185">Reference proteome</keyword>
<protein>
    <submittedName>
        <fullName evidence="6">Mobilization protein A</fullName>
    </submittedName>
</protein>